<dbReference type="GO" id="GO:0004784">
    <property type="term" value="F:superoxide dismutase activity"/>
    <property type="evidence" value="ECO:0007669"/>
    <property type="project" value="InterPro"/>
</dbReference>
<keyword evidence="1" id="KW-0472">Membrane</keyword>
<protein>
    <submittedName>
        <fullName evidence="2">Superoxide dismutase ni-type</fullName>
    </submittedName>
</protein>
<gene>
    <name evidence="2" type="ORF">Ctob_008663</name>
</gene>
<keyword evidence="1" id="KW-0812">Transmembrane</keyword>
<evidence type="ECO:0000313" key="2">
    <source>
        <dbReference type="EMBL" id="KOO25156.1"/>
    </source>
</evidence>
<comment type="caution">
    <text evidence="2">The sequence shown here is derived from an EMBL/GenBank/DDBJ whole genome shotgun (WGS) entry which is preliminary data.</text>
</comment>
<organism evidence="2 3">
    <name type="scientific">Chrysochromulina tobinii</name>
    <dbReference type="NCBI Taxonomy" id="1460289"/>
    <lineage>
        <taxon>Eukaryota</taxon>
        <taxon>Haptista</taxon>
        <taxon>Haptophyta</taxon>
        <taxon>Prymnesiophyceae</taxon>
        <taxon>Prymnesiales</taxon>
        <taxon>Chrysochromulinaceae</taxon>
        <taxon>Chrysochromulina</taxon>
    </lineage>
</organism>
<evidence type="ECO:0000256" key="1">
    <source>
        <dbReference type="SAM" id="Phobius"/>
    </source>
</evidence>
<dbReference type="EMBL" id="JWZX01003013">
    <property type="protein sequence ID" value="KOO25156.1"/>
    <property type="molecule type" value="Genomic_DNA"/>
</dbReference>
<evidence type="ECO:0000313" key="3">
    <source>
        <dbReference type="Proteomes" id="UP000037460"/>
    </source>
</evidence>
<dbReference type="AlphaFoldDB" id="A0A0M0JEY5"/>
<sequence>MVLGLAQLAWAFYSFMRLLLNVPMLRLPRPSAYFDRTDSMARELPLYFYGTFTFYDFWGSIFVHVLIAVLLNFDFLKKYASAIGAGGQKAVDELKDEMRQSKQWERAEWSDEAPYFYFLPRQVVLDCKTRSLPPMQALRDVGHLEKIPIPLSDAFNGKAFSASIDKKEIRGILINKDILFVSHRWEEPGRPDVDGVQLEAIKEYLQEHDEIRWVWFDYSSMPQKTGGFALDTRTLKEKAEFQLMLSAIADLYLTAQVLILLDGSYASRFWTLTEAWCSMQTATAEGLKPATEERRYTIKCIHTADEKHDVEGLVEKVSKKTPKQIFDHLSKPDVNVTNAKDKQDMLPVIQKTDEHVIEGFKNGFKDFKEKPRQSTQQRSGLAPIACRNHCQVPCGIFDDPQRVAALKEDAATIRKAMVQVNDLVKQGTPLSVNQATRWIMTKEDHAKSIITTVADYMLAQRVKKELFKDDAEYREALVAHHLLMQAAMKTKQVVDVAACDVLDHAIADVGVMYTVPGKPLAPKPK</sequence>
<dbReference type="Gene3D" id="1.20.120.400">
    <property type="entry name" value="Nickel-containing superoxide dismutase"/>
    <property type="match status" value="1"/>
</dbReference>
<dbReference type="InterPro" id="IPR014123">
    <property type="entry name" value="Superoxide_dismutase_Ni-type"/>
</dbReference>
<dbReference type="InterPro" id="IPR036502">
    <property type="entry name" value="NiSOD_sf"/>
</dbReference>
<dbReference type="GO" id="GO:0016151">
    <property type="term" value="F:nickel cation binding"/>
    <property type="evidence" value="ECO:0007669"/>
    <property type="project" value="InterPro"/>
</dbReference>
<feature type="transmembrane region" description="Helical" evidence="1">
    <location>
        <begin position="6"/>
        <end position="25"/>
    </location>
</feature>
<proteinExistence type="predicted"/>
<keyword evidence="1" id="KW-1133">Transmembrane helix</keyword>
<dbReference type="OrthoDB" id="428577at2759"/>
<keyword evidence="3" id="KW-1185">Reference proteome</keyword>
<dbReference type="Pfam" id="PF09055">
    <property type="entry name" value="Sod_Ni"/>
    <property type="match status" value="1"/>
</dbReference>
<dbReference type="Proteomes" id="UP000037460">
    <property type="component" value="Unassembled WGS sequence"/>
</dbReference>
<name>A0A0M0JEY5_9EUKA</name>
<feature type="transmembrane region" description="Helical" evidence="1">
    <location>
        <begin position="46"/>
        <end position="71"/>
    </location>
</feature>
<reference evidence="3" key="1">
    <citation type="journal article" date="2015" name="PLoS Genet.">
        <title>Genome Sequence and Transcriptome Analyses of Chrysochromulina tobin: Metabolic Tools for Enhanced Algal Fitness in the Prominent Order Prymnesiales (Haptophyceae).</title>
        <authorList>
            <person name="Hovde B.T."/>
            <person name="Deodato C.R."/>
            <person name="Hunsperger H.M."/>
            <person name="Ryken S.A."/>
            <person name="Yost W."/>
            <person name="Jha R.K."/>
            <person name="Patterson J."/>
            <person name="Monnat R.J. Jr."/>
            <person name="Barlow S.B."/>
            <person name="Starkenburg S.R."/>
            <person name="Cattolico R.A."/>
        </authorList>
    </citation>
    <scope>NUCLEOTIDE SEQUENCE</scope>
    <source>
        <strain evidence="3">CCMP291</strain>
    </source>
</reference>
<accession>A0A0M0JEY5</accession>